<sequence>MTSEVVSFISLGEGARQHNMGKVYSGLYECAGHVVPYLVVIKIGKPSERSRPDNHGKRDSNA</sequence>
<gene>
    <name evidence="1" type="ORF">AZE42_14189</name>
</gene>
<dbReference type="AlphaFoldDB" id="A0A1J8Q1H1"/>
<dbReference type="EMBL" id="LVVM01003626">
    <property type="protein sequence ID" value="OJA14527.1"/>
    <property type="molecule type" value="Genomic_DNA"/>
</dbReference>
<dbReference type="OrthoDB" id="2678905at2759"/>
<evidence type="ECO:0000313" key="2">
    <source>
        <dbReference type="Proteomes" id="UP000183567"/>
    </source>
</evidence>
<organism evidence="1 2">
    <name type="scientific">Rhizopogon vesiculosus</name>
    <dbReference type="NCBI Taxonomy" id="180088"/>
    <lineage>
        <taxon>Eukaryota</taxon>
        <taxon>Fungi</taxon>
        <taxon>Dikarya</taxon>
        <taxon>Basidiomycota</taxon>
        <taxon>Agaricomycotina</taxon>
        <taxon>Agaricomycetes</taxon>
        <taxon>Agaricomycetidae</taxon>
        <taxon>Boletales</taxon>
        <taxon>Suillineae</taxon>
        <taxon>Rhizopogonaceae</taxon>
        <taxon>Rhizopogon</taxon>
    </lineage>
</organism>
<proteinExistence type="predicted"/>
<dbReference type="Pfam" id="PF03142">
    <property type="entry name" value="Chitin_synth_2"/>
    <property type="match status" value="1"/>
</dbReference>
<keyword evidence="2" id="KW-1185">Reference proteome</keyword>
<protein>
    <submittedName>
        <fullName evidence="1">Uncharacterized protein</fullName>
    </submittedName>
</protein>
<dbReference type="STRING" id="180088.A0A1J8Q1H1"/>
<name>A0A1J8Q1H1_9AGAM</name>
<accession>A0A1J8Q1H1</accession>
<dbReference type="Proteomes" id="UP000183567">
    <property type="component" value="Unassembled WGS sequence"/>
</dbReference>
<comment type="caution">
    <text evidence="1">The sequence shown here is derived from an EMBL/GenBank/DDBJ whole genome shotgun (WGS) entry which is preliminary data.</text>
</comment>
<evidence type="ECO:0000313" key="1">
    <source>
        <dbReference type="EMBL" id="OJA14527.1"/>
    </source>
</evidence>
<reference evidence="1 2" key="1">
    <citation type="submission" date="2016-03" db="EMBL/GenBank/DDBJ databases">
        <title>Comparative genomics of the ectomycorrhizal sister species Rhizopogon vinicolor and Rhizopogon vesiculosus (Basidiomycota: Boletales) reveals a divergence of the mating type B locus.</title>
        <authorList>
            <person name="Mujic A.B."/>
            <person name="Kuo A."/>
            <person name="Tritt A."/>
            <person name="Lipzen A."/>
            <person name="Chen C."/>
            <person name="Johnson J."/>
            <person name="Sharma A."/>
            <person name="Barry K."/>
            <person name="Grigoriev I.V."/>
            <person name="Spatafora J.W."/>
        </authorList>
    </citation>
    <scope>NUCLEOTIDE SEQUENCE [LARGE SCALE GENOMIC DNA]</scope>
    <source>
        <strain evidence="1 2">AM-OR11-056</strain>
    </source>
</reference>